<organism evidence="2 3">
    <name type="scientific">Deinococcus koreensis</name>
    <dbReference type="NCBI Taxonomy" id="2054903"/>
    <lineage>
        <taxon>Bacteria</taxon>
        <taxon>Thermotogati</taxon>
        <taxon>Deinococcota</taxon>
        <taxon>Deinococci</taxon>
        <taxon>Deinococcales</taxon>
        <taxon>Deinococcaceae</taxon>
        <taxon>Deinococcus</taxon>
    </lineage>
</organism>
<dbReference type="RefSeq" id="WP_103313207.1">
    <property type="nucleotide sequence ID" value="NZ_PPPD01000001.1"/>
</dbReference>
<dbReference type="OrthoDB" id="9816297at2"/>
<dbReference type="Gene3D" id="3.40.50.300">
    <property type="entry name" value="P-loop containing nucleotide triphosphate hydrolases"/>
    <property type="match status" value="1"/>
</dbReference>
<reference evidence="2 3" key="1">
    <citation type="submission" date="2018-01" db="EMBL/GenBank/DDBJ databases">
        <title>Deinococcus koreensis sp. nov., a radiation-resistant bacterium isolated from river water.</title>
        <authorList>
            <person name="Choi A."/>
        </authorList>
    </citation>
    <scope>NUCLEOTIDE SEQUENCE [LARGE SCALE GENOMIC DNA]</scope>
    <source>
        <strain evidence="2 3">SJW1-2</strain>
    </source>
</reference>
<dbReference type="Pfam" id="PF01656">
    <property type="entry name" value="CbiA"/>
    <property type="match status" value="1"/>
</dbReference>
<dbReference type="InterPro" id="IPR027417">
    <property type="entry name" value="P-loop_NTPase"/>
</dbReference>
<evidence type="ECO:0000259" key="1">
    <source>
        <dbReference type="Pfam" id="PF01656"/>
    </source>
</evidence>
<comment type="caution">
    <text evidence="2">The sequence shown here is derived from an EMBL/GenBank/DDBJ whole genome shotgun (WGS) entry which is preliminary data.</text>
</comment>
<dbReference type="InterPro" id="IPR050678">
    <property type="entry name" value="DNA_Partitioning_ATPase"/>
</dbReference>
<dbReference type="Proteomes" id="UP000236379">
    <property type="component" value="Unassembled WGS sequence"/>
</dbReference>
<evidence type="ECO:0000313" key="3">
    <source>
        <dbReference type="Proteomes" id="UP000236379"/>
    </source>
</evidence>
<dbReference type="PIRSF" id="PIRSF009320">
    <property type="entry name" value="Nuc_binding_HP_1000"/>
    <property type="match status" value="1"/>
</dbReference>
<name>A0A2K3V1W4_9DEIO</name>
<accession>A0A2K3V1W4</accession>
<dbReference type="PANTHER" id="PTHR13696:SF96">
    <property type="entry name" value="COBQ_COBB_MIND_PARA NUCLEOTIDE BINDING DOMAIN-CONTAINING PROTEIN"/>
    <property type="match status" value="1"/>
</dbReference>
<dbReference type="PANTHER" id="PTHR13696">
    <property type="entry name" value="P-LOOP CONTAINING NUCLEOSIDE TRIPHOSPHATE HYDROLASE"/>
    <property type="match status" value="1"/>
</dbReference>
<dbReference type="AlphaFoldDB" id="A0A2K3V1W4"/>
<feature type="domain" description="CobQ/CobB/MinD/ParA nucleotide binding" evidence="1">
    <location>
        <begin position="20"/>
        <end position="55"/>
    </location>
</feature>
<proteinExistence type="predicted"/>
<dbReference type="EMBL" id="PPPD01000001">
    <property type="protein sequence ID" value="PNY82774.1"/>
    <property type="molecule type" value="Genomic_DNA"/>
</dbReference>
<protein>
    <submittedName>
        <fullName evidence="2">ParA family protein</fullName>
    </submittedName>
</protein>
<sequence length="217" mass="23096">MPKGPTKREPPSTTKAPRVLAVTSEKGGVGKSTLAVHLAGALAERGLRPVLVDEDERVGSSLRWAGRGGLGFPVLAPADVKPRVLSACDVLIIDTEGRPKRRELRALAGRADLILVPTGVSALERGATRELAEYLGGPGEAGRRLWVVMCRVPPVGHAAEDAREELRDAGVQVCNTLIRSYAAYPKAAELGVLARDVRDPRAAAAWHDILALSRELV</sequence>
<dbReference type="CDD" id="cd02042">
    <property type="entry name" value="ParAB_family"/>
    <property type="match status" value="1"/>
</dbReference>
<evidence type="ECO:0000313" key="2">
    <source>
        <dbReference type="EMBL" id="PNY82774.1"/>
    </source>
</evidence>
<keyword evidence="3" id="KW-1185">Reference proteome</keyword>
<dbReference type="InterPro" id="IPR002586">
    <property type="entry name" value="CobQ/CobB/MinD/ParA_Nub-bd_dom"/>
</dbReference>
<gene>
    <name evidence="2" type="ORF">CVO96_00370</name>
</gene>
<dbReference type="SUPFAM" id="SSF52540">
    <property type="entry name" value="P-loop containing nucleoside triphosphate hydrolases"/>
    <property type="match status" value="1"/>
</dbReference>